<keyword evidence="3" id="KW-1185">Reference proteome</keyword>
<reference evidence="2 3" key="1">
    <citation type="journal article" date="2016" name="Sci. Rep.">
        <title>Penicillium arizonense, a new, genome sequenced fungal species, reveals a high chemical diversity in secreted metabolites.</title>
        <authorList>
            <person name="Grijseels S."/>
            <person name="Nielsen J.C."/>
            <person name="Randelovic M."/>
            <person name="Nielsen J."/>
            <person name="Nielsen K.F."/>
            <person name="Workman M."/>
            <person name="Frisvad J.C."/>
        </authorList>
    </citation>
    <scope>NUCLEOTIDE SEQUENCE [LARGE SCALE GENOMIC DNA]</scope>
    <source>
        <strain evidence="2 3">CBS 141311</strain>
    </source>
</reference>
<dbReference type="InterPro" id="IPR037883">
    <property type="entry name" value="Knr4/Smi1-like_sf"/>
</dbReference>
<proteinExistence type="predicted"/>
<organism evidence="2 3">
    <name type="scientific">Penicillium arizonense</name>
    <dbReference type="NCBI Taxonomy" id="1835702"/>
    <lineage>
        <taxon>Eukaryota</taxon>
        <taxon>Fungi</taxon>
        <taxon>Dikarya</taxon>
        <taxon>Ascomycota</taxon>
        <taxon>Pezizomycotina</taxon>
        <taxon>Eurotiomycetes</taxon>
        <taxon>Eurotiomycetidae</taxon>
        <taxon>Eurotiales</taxon>
        <taxon>Aspergillaceae</taxon>
        <taxon>Penicillium</taxon>
    </lineage>
</organism>
<dbReference type="RefSeq" id="XP_022492466.1">
    <property type="nucleotide sequence ID" value="XM_022627491.1"/>
</dbReference>
<gene>
    <name evidence="2" type="ORF">PENARI_c002G05123</name>
</gene>
<evidence type="ECO:0000313" key="2">
    <source>
        <dbReference type="EMBL" id="OGE57039.1"/>
    </source>
</evidence>
<dbReference type="InterPro" id="IPR018958">
    <property type="entry name" value="Knr4/Smi1-like_dom"/>
</dbReference>
<sequence>MVIQWVDTEALNSLPRLIKSYIDPEDPSIAAHNILRLAHLLLLSNHLTEAHEIASGVFRLAKNLSETSEKRVRLPVYTPNSLEIFWQEHQEIFPRPEDAPKSSRGPLETYLAQEQWGKYRECTRTGWMLDHYGLAEPEDPSIWRDTDDPIMLAMCARLLAKTTTPGTYPSQDKMREALAAGQKLYAIPEIPLSEWLLNRPENRQRQGWLLYRRLIVELAIRLGKFQTAADLLSQALRVDGFVNGGELGDFLMIPGVYNILPLLAQGGKESNPFFIPKADAEVMVKEIIDALELRAKHGRQWALDESKVGWRELLDRLAEGAFKTHPKEYRAMGVKTAKEILYDPATEEEIEEAEKKVGKLPDDFKAMVRLANGFKGGGHLFGGGIAGIQYIDFANGDAEYSWDSRTQEDDEIFDSSDLIELQTGSESDSFYHYYMRPRAWNEDGEHKDNKYRYWHWAPWMGSTNQYNSVRDYVASCVEKVEDMLDLGETEDYEEADGSDSELSLFI</sequence>
<dbReference type="Proteomes" id="UP000177622">
    <property type="component" value="Unassembled WGS sequence"/>
</dbReference>
<comment type="caution">
    <text evidence="2">The sequence shown here is derived from an EMBL/GenBank/DDBJ whole genome shotgun (WGS) entry which is preliminary data.</text>
</comment>
<dbReference type="Pfam" id="PF09346">
    <property type="entry name" value="SMI1_KNR4"/>
    <property type="match status" value="1"/>
</dbReference>
<name>A0A1F5LVQ6_PENAI</name>
<dbReference type="SMART" id="SM00860">
    <property type="entry name" value="SMI1_KNR4"/>
    <property type="match status" value="1"/>
</dbReference>
<dbReference type="Gene3D" id="3.40.1580.10">
    <property type="entry name" value="SMI1/KNR4-like"/>
    <property type="match status" value="1"/>
</dbReference>
<evidence type="ECO:0000259" key="1">
    <source>
        <dbReference type="SMART" id="SM00860"/>
    </source>
</evidence>
<accession>A0A1F5LVQ6</accession>
<dbReference type="OrthoDB" id="2788868at2759"/>
<dbReference type="SUPFAM" id="SSF160631">
    <property type="entry name" value="SMI1/KNR4-like"/>
    <property type="match status" value="1"/>
</dbReference>
<evidence type="ECO:0000313" key="3">
    <source>
        <dbReference type="Proteomes" id="UP000177622"/>
    </source>
</evidence>
<feature type="domain" description="Knr4/Smi1-like" evidence="1">
    <location>
        <begin position="344"/>
        <end position="486"/>
    </location>
</feature>
<protein>
    <recommendedName>
        <fullName evidence="1">Knr4/Smi1-like domain-containing protein</fullName>
    </recommendedName>
</protein>
<dbReference type="EMBL" id="LXJU01000002">
    <property type="protein sequence ID" value="OGE57039.1"/>
    <property type="molecule type" value="Genomic_DNA"/>
</dbReference>
<dbReference type="GeneID" id="34572225"/>
<dbReference type="AlphaFoldDB" id="A0A1F5LVQ6"/>